<sequence>MPVLISVSVFTLVLTRLSLFLIPTISPVAMLLPSTRRTGLVMANNCLWRFNIQGIGLVKYLKILGSIVRHSACAIRRDAFSQEERKKANSLADY</sequence>
<comment type="caution">
    <text evidence="1">The sequence shown here is derived from an EMBL/GenBank/DDBJ whole genome shotgun (WGS) entry which is preliminary data.</text>
</comment>
<gene>
    <name evidence="1" type="ORF">PUN28_000586</name>
</gene>
<accession>A0AAW2H0L4</accession>
<evidence type="ECO:0000313" key="1">
    <source>
        <dbReference type="EMBL" id="KAL0132948.1"/>
    </source>
</evidence>
<organism evidence="1 2">
    <name type="scientific">Cardiocondyla obscurior</name>
    <dbReference type="NCBI Taxonomy" id="286306"/>
    <lineage>
        <taxon>Eukaryota</taxon>
        <taxon>Metazoa</taxon>
        <taxon>Ecdysozoa</taxon>
        <taxon>Arthropoda</taxon>
        <taxon>Hexapoda</taxon>
        <taxon>Insecta</taxon>
        <taxon>Pterygota</taxon>
        <taxon>Neoptera</taxon>
        <taxon>Endopterygota</taxon>
        <taxon>Hymenoptera</taxon>
        <taxon>Apocrita</taxon>
        <taxon>Aculeata</taxon>
        <taxon>Formicoidea</taxon>
        <taxon>Formicidae</taxon>
        <taxon>Myrmicinae</taxon>
        <taxon>Cardiocondyla</taxon>
    </lineage>
</organism>
<proteinExistence type="predicted"/>
<protein>
    <recommendedName>
        <fullName evidence="3">Secreted protein</fullName>
    </recommendedName>
</protein>
<evidence type="ECO:0000313" key="2">
    <source>
        <dbReference type="Proteomes" id="UP001430953"/>
    </source>
</evidence>
<dbReference type="Proteomes" id="UP001430953">
    <property type="component" value="Unassembled WGS sequence"/>
</dbReference>
<dbReference type="AlphaFoldDB" id="A0AAW2H0L4"/>
<reference evidence="1 2" key="1">
    <citation type="submission" date="2023-03" db="EMBL/GenBank/DDBJ databases">
        <title>High recombination rates correlate with genetic variation in Cardiocondyla obscurior ants.</title>
        <authorList>
            <person name="Errbii M."/>
        </authorList>
    </citation>
    <scope>NUCLEOTIDE SEQUENCE [LARGE SCALE GENOMIC DNA]</scope>
    <source>
        <strain evidence="1">Alpha-2009</strain>
        <tissue evidence="1">Whole body</tissue>
    </source>
</reference>
<name>A0AAW2H0L4_9HYME</name>
<keyword evidence="2" id="KW-1185">Reference proteome</keyword>
<evidence type="ECO:0008006" key="3">
    <source>
        <dbReference type="Google" id="ProtNLM"/>
    </source>
</evidence>
<dbReference type="EMBL" id="JADYXP020000001">
    <property type="protein sequence ID" value="KAL0132948.1"/>
    <property type="molecule type" value="Genomic_DNA"/>
</dbReference>